<reference evidence="8" key="1">
    <citation type="submission" date="2015-10" db="EMBL/GenBank/DDBJ databases">
        <authorList>
            <person name="Regsiter A."/>
            <person name="william w."/>
        </authorList>
    </citation>
    <scope>NUCLEOTIDE SEQUENCE</scope>
    <source>
        <strain evidence="8">Montdore</strain>
    </source>
</reference>
<protein>
    <recommendedName>
        <fullName evidence="7">Integral membrane bound transporter domain-containing protein</fullName>
    </recommendedName>
</protein>
<dbReference type="PANTHER" id="PTHR47804:SF3">
    <property type="entry name" value="PROTEIN BRE4"/>
    <property type="match status" value="1"/>
</dbReference>
<feature type="region of interest" description="Disordered" evidence="5">
    <location>
        <begin position="1"/>
        <end position="63"/>
    </location>
</feature>
<feature type="non-terminal residue" evidence="8">
    <location>
        <position position="1"/>
    </location>
</feature>
<dbReference type="AlphaFoldDB" id="A0A292Q4G3"/>
<feature type="compositionally biased region" description="Low complexity" evidence="5">
    <location>
        <begin position="30"/>
        <end position="51"/>
    </location>
</feature>
<feature type="transmembrane region" description="Helical" evidence="6">
    <location>
        <begin position="240"/>
        <end position="261"/>
    </location>
</feature>
<keyword evidence="2 6" id="KW-0812">Transmembrane</keyword>
<feature type="transmembrane region" description="Helical" evidence="6">
    <location>
        <begin position="815"/>
        <end position="838"/>
    </location>
</feature>
<dbReference type="PANTHER" id="PTHR47804">
    <property type="entry name" value="60S RIBOSOMAL PROTEIN L19"/>
    <property type="match status" value="1"/>
</dbReference>
<sequence length="1104" mass="123274">MSLRRTLSPHVQLDEQALRRREHNTRERPSVYSRSRNSQSSFRSGPSRPSRATSGARTPIDPCSPRASVSALHLQHLLENLELDQYNTYGVEELRDGFFDASFYRPIEQNSGEDGEAEPLLPPEISTFKRPWSPRTLIYSLVEDVRFFFRLTFRTEQGFSLAKSFLAYFVGYILCLVPQSRAWLGRYSYWITVAILFNHPGRTLGAQVDATVACSIGAVFGLAVGSLSLEVASSPRNTQVGRGGVIAVFWVIFIGAASWIRCSLVKLYQLMISVGLAIIFLCLVGSDALDSTGDWDRGVLWEFGMPWVVGLGICLIINIIIRPDAGGKAVAGALHKAVISAIGGLVLPRPYSPTTHRNMNLQLVNLSEAIRDMRGEIVISYLRPGDAEQLRNFMQAVIRDIMAIKPDGNLFEDQSSRGAGMSGGVGQSGHSIVIEIEPPGVRSAGASSLATSTEDHLKIVRETMEVPARELISAMTEVLLGCDKELMGYAGHKKLLGSLEGYRGISLGSARDRLLETMRVFDESDISLIGHQSLPSSYSAHPELVEMFLFIHPLRQTADSVEKLADRVLRIVSMQRRKRIFLPSYPLQKALYRTNPQVRHDRGGLTAGYYFKNKQNIEKAMETYQAKSFVPSPTSPIAGGERTPETGPEATGSNPPTSAEPRAFRYRAWRVLHRLQQWETRFAFKVVFVTIALSIPAWVESSRVWYLENECWWSVIAAWFMMHPRVGGNAQDLITRSITTAVGSAWAGLGHAAGRGNPYVLAVFTAIFMVPCMFRFTSSSHPRSGLMGCISYSVVSLSAYTLHDSTIDIPSPAKIAWTRGVSLIVGIVSAVVVNWVIWPFVARHELRKSLSFMMLNLGISYRGVVARYIYYEASSQPTEEDLDRSETQEARLREGTCADYSGLEFLIGFVRMRELLEMTRHEIRIRAPFDPSPYAAAISSCERFLEHIVEVRQASLYFQPFLFNGSEEFTRKMIPVRRDAVASILMNLYILAGALRAKRPVPRYLPSAAAARKRLLDRMAEIEKESEMERVVRPRSGERGRRWADVYREAFFFSFSLSPPNINGEANVGGLVEYAYSSALTDIVEQLELLQRCTKAITGEMALD</sequence>
<keyword evidence="9" id="KW-1185">Reference proteome</keyword>
<dbReference type="InterPro" id="IPR052430">
    <property type="entry name" value="IVT-Associated"/>
</dbReference>
<dbReference type="GO" id="GO:0016020">
    <property type="term" value="C:membrane"/>
    <property type="evidence" value="ECO:0007669"/>
    <property type="project" value="UniProtKB-SubCell"/>
</dbReference>
<name>A0A292Q4G3_9PEZI</name>
<evidence type="ECO:0000256" key="2">
    <source>
        <dbReference type="ARBA" id="ARBA00022692"/>
    </source>
</evidence>
<dbReference type="PRINTS" id="PR02047">
    <property type="entry name" value="BREFELDNASP4"/>
</dbReference>
<keyword evidence="3 6" id="KW-1133">Transmembrane helix</keyword>
<feature type="transmembrane region" description="Helical" evidence="6">
    <location>
        <begin position="165"/>
        <end position="184"/>
    </location>
</feature>
<accession>A0A292Q4G3</accession>
<dbReference type="InterPro" id="IPR023244">
    <property type="entry name" value="Brefeldin_A-sensitivity_4"/>
</dbReference>
<comment type="subcellular location">
    <subcellularLocation>
        <location evidence="1">Membrane</location>
        <topology evidence="1">Multi-pass membrane protein</topology>
    </subcellularLocation>
</comment>
<feature type="transmembrane region" description="Helical" evidence="6">
    <location>
        <begin position="298"/>
        <end position="321"/>
    </location>
</feature>
<feature type="compositionally biased region" description="Basic and acidic residues" evidence="5">
    <location>
        <begin position="12"/>
        <end position="29"/>
    </location>
</feature>
<evidence type="ECO:0000256" key="1">
    <source>
        <dbReference type="ARBA" id="ARBA00004141"/>
    </source>
</evidence>
<evidence type="ECO:0000259" key="7">
    <source>
        <dbReference type="Pfam" id="PF13515"/>
    </source>
</evidence>
<dbReference type="Pfam" id="PF13515">
    <property type="entry name" value="FUSC_2"/>
    <property type="match status" value="1"/>
</dbReference>
<evidence type="ECO:0000313" key="9">
    <source>
        <dbReference type="Proteomes" id="UP001412239"/>
    </source>
</evidence>
<evidence type="ECO:0000256" key="3">
    <source>
        <dbReference type="ARBA" id="ARBA00022989"/>
    </source>
</evidence>
<gene>
    <name evidence="8" type="ORF">GSTUAT00002008001</name>
</gene>
<dbReference type="InterPro" id="IPR049453">
    <property type="entry name" value="Memb_transporter_dom"/>
</dbReference>
<feature type="transmembrane region" description="Helical" evidence="6">
    <location>
        <begin position="759"/>
        <end position="777"/>
    </location>
</feature>
<proteinExistence type="predicted"/>
<feature type="transmembrane region" description="Helical" evidence="6">
    <location>
        <begin position="267"/>
        <end position="286"/>
    </location>
</feature>
<feature type="region of interest" description="Disordered" evidence="5">
    <location>
        <begin position="629"/>
        <end position="659"/>
    </location>
</feature>
<evidence type="ECO:0000256" key="5">
    <source>
        <dbReference type="SAM" id="MobiDB-lite"/>
    </source>
</evidence>
<feature type="domain" description="Integral membrane bound transporter" evidence="7">
    <location>
        <begin position="709"/>
        <end position="833"/>
    </location>
</feature>
<evidence type="ECO:0000256" key="6">
    <source>
        <dbReference type="SAM" id="Phobius"/>
    </source>
</evidence>
<dbReference type="Proteomes" id="UP001412239">
    <property type="component" value="Unassembled WGS sequence"/>
</dbReference>
<feature type="transmembrane region" description="Helical" evidence="6">
    <location>
        <begin position="204"/>
        <end position="228"/>
    </location>
</feature>
<keyword evidence="4 6" id="KW-0472">Membrane</keyword>
<dbReference type="EMBL" id="LN890965">
    <property type="protein sequence ID" value="CUS13971.1"/>
    <property type="molecule type" value="Genomic_DNA"/>
</dbReference>
<organism evidence="8 9">
    <name type="scientific">Tuber aestivum</name>
    <name type="common">summer truffle</name>
    <dbReference type="NCBI Taxonomy" id="59557"/>
    <lineage>
        <taxon>Eukaryota</taxon>
        <taxon>Fungi</taxon>
        <taxon>Dikarya</taxon>
        <taxon>Ascomycota</taxon>
        <taxon>Pezizomycotina</taxon>
        <taxon>Pezizomycetes</taxon>
        <taxon>Pezizales</taxon>
        <taxon>Tuberaceae</taxon>
        <taxon>Tuber</taxon>
    </lineage>
</organism>
<evidence type="ECO:0000313" key="8">
    <source>
        <dbReference type="EMBL" id="CUS13971.1"/>
    </source>
</evidence>
<feature type="transmembrane region" description="Helical" evidence="6">
    <location>
        <begin position="682"/>
        <end position="699"/>
    </location>
</feature>
<evidence type="ECO:0000256" key="4">
    <source>
        <dbReference type="ARBA" id="ARBA00023136"/>
    </source>
</evidence>